<evidence type="ECO:0000313" key="3">
    <source>
        <dbReference type="Proteomes" id="UP001652642"/>
    </source>
</evidence>
<dbReference type="PANTHER" id="PTHR33667:SF7">
    <property type="entry name" value="RIKEN CDNA 1810020O05 GENE"/>
    <property type="match status" value="1"/>
</dbReference>
<dbReference type="InterPro" id="IPR027876">
    <property type="entry name" value="DUF4550"/>
</dbReference>
<feature type="region of interest" description="Disordered" evidence="1">
    <location>
        <begin position="1"/>
        <end position="45"/>
    </location>
</feature>
<sequence length="1335" mass="152503">MMANKQPDLEEHDEEEDAAEADFNSPRSETTYDTDTPEACGGGYPTPEDESVTFCHSVSQELDSQHVVTCTFSVSLALPLILSTHRPWMASRHDLPRTASKIREGSIPRMHRFYHMEYFLLPDDIDPRKLDLVLFGPVAKLYLEAESKSGTPKDGERPRSKKTTTLHISVVKPWLENDQIWVSWNHSVEINVTNDFLIKLRDHTIKLRLWDLKEKVCSKARFSKQKGNIPHSDQGDIEGSVKRMVLYQRNILERNQPKPSYTKVRASEESCLQEKPVDIISPEQHSSAASRHLEDETNAVVDEKSSPKDTSPQLPGKSEDLNQSMSMISFSGSIPSSLKERTIQEAKLIKQKHNSKVSPKVSNSAKLNLMKLPSHSEKRDSMAAILLQLSDRRKTPRRSIASSPDRRHVASSHKPSTKETIALSAHARKFGIAFLQLNLMPLLAGERFVVSQMGERSPKICEAYLSFSVGKPLMTEKQKHELNPLIIRIKSARSLPTTPVPIEELQHICAPVYCKYKFHNMPPHQTEGRAHGTEVFFKDINVILTGTIKTELSEYLRGPPLEIEVHDRDKKMEAIKVKPSLFGEEPGDSKISHLNTVASRYLLQNRFSEEIRHPFGVAKISLADLLLGEKTLNFYAPIQNCSVPDSAFCQGESIFQKARGVDDSQALQLPMGHYVNSESYLKVRVEITVPLSLEEDSDDTETAHCPYGCIIYIFDYKNTSLLSYLLQEITAINAEALQLNSYPPHIIQKSLNTLKLNQKLSFEEVSQLDIITGFHILDGSIHLLILEGFKNKALKKLWNKRIDRLKEMKTGRLQIFYNSQVSFHRRLYIDLEAILFHFRLCKPLSSIMKQPLLYVRDMVPQPCFEALTRLDYICHIKRLRDVIHHNLLPSAEMITALSLEFGVPLHKDDLHVQQCPQISGIFDIPIKYFHMEQDKHSHLDNHNEEYILRKKEMENRTPEDYIQANIENVALLSKMVQREIPRTIRAFPSDNKSVFNYSCQTLNSAEIAKKLLRQEMAQAPGKRFAYGHEYLSGMFDPVDVESTLKESKRQSKQLWLSSEGFVYPGFKSSFEANMHPRMPDEARLMELKEKWQENFLNAGSLKPVLDRDRWSWDKRNIDFELYKKPTYVLVSPDTHREDPPKDARCNTALKVHRCCPATELISSGPKASCQLARLQGLLKDKPVKLSLKIKPIPVLGMLDDVADDTVCKGFVPGADTSQSLKMNKNIIPCYDRKYSFFKNLRGADFRLVCHKHLFQSKRWPLQRIHLKDDILKNDTQDAGNLGYRDHITLLLQQLHCLPVLFWAEFKVLVLTCKALNGLDRTISRTASPFMSLPGC</sequence>
<dbReference type="GeneID" id="110081620"/>
<feature type="domain" description="DUF4550" evidence="2">
    <location>
        <begin position="112"/>
        <end position="149"/>
    </location>
</feature>
<feature type="region of interest" description="Disordered" evidence="1">
    <location>
        <begin position="257"/>
        <end position="323"/>
    </location>
</feature>
<name>A0A6J0U796_9SAUR</name>
<dbReference type="CTD" id="57501"/>
<organism evidence="3 4">
    <name type="scientific">Pogona vitticeps</name>
    <name type="common">central bearded dragon</name>
    <dbReference type="NCBI Taxonomy" id="103695"/>
    <lineage>
        <taxon>Eukaryota</taxon>
        <taxon>Metazoa</taxon>
        <taxon>Chordata</taxon>
        <taxon>Craniata</taxon>
        <taxon>Vertebrata</taxon>
        <taxon>Euteleostomi</taxon>
        <taxon>Lepidosauria</taxon>
        <taxon>Squamata</taxon>
        <taxon>Bifurcata</taxon>
        <taxon>Unidentata</taxon>
        <taxon>Episquamata</taxon>
        <taxon>Toxicofera</taxon>
        <taxon>Iguania</taxon>
        <taxon>Acrodonta</taxon>
        <taxon>Agamidae</taxon>
        <taxon>Amphibolurinae</taxon>
        <taxon>Pogona</taxon>
    </lineage>
</organism>
<accession>A0A6J0U796</accession>
<dbReference type="PANTHER" id="PTHR33667">
    <property type="entry name" value="SI:DKEY-57N24.6"/>
    <property type="match status" value="1"/>
</dbReference>
<feature type="region of interest" description="Disordered" evidence="1">
    <location>
        <begin position="393"/>
        <end position="418"/>
    </location>
</feature>
<dbReference type="RefSeq" id="XP_020654134.2">
    <property type="nucleotide sequence ID" value="XM_020798475.2"/>
</dbReference>
<keyword evidence="3" id="KW-1185">Reference proteome</keyword>
<evidence type="ECO:0000313" key="4">
    <source>
        <dbReference type="RefSeq" id="XP_020654134.2"/>
    </source>
</evidence>
<dbReference type="SUPFAM" id="SSF49562">
    <property type="entry name" value="C2 domain (Calcium/lipid-binding domain, CaLB)"/>
    <property type="match status" value="1"/>
</dbReference>
<feature type="compositionally biased region" description="Polar residues" evidence="1">
    <location>
        <begin position="25"/>
        <end position="34"/>
    </location>
</feature>
<proteinExistence type="predicted"/>
<feature type="compositionally biased region" description="Acidic residues" evidence="1">
    <location>
        <begin position="10"/>
        <end position="20"/>
    </location>
</feature>
<gene>
    <name evidence="4" type="primary">CFAP92</name>
</gene>
<feature type="domain" description="DUF4550" evidence="2">
    <location>
        <begin position="167"/>
        <end position="226"/>
    </location>
</feature>
<dbReference type="Proteomes" id="UP001652642">
    <property type="component" value="Chromosome 2"/>
</dbReference>
<feature type="compositionally biased region" description="Basic and acidic residues" evidence="1">
    <location>
        <begin position="291"/>
        <end position="307"/>
    </location>
</feature>
<protein>
    <submittedName>
        <fullName evidence="4">Uncharacterized protein CFAP92 isoform X1</fullName>
    </submittedName>
</protein>
<reference evidence="3" key="1">
    <citation type="submission" date="2025-05" db="UniProtKB">
        <authorList>
            <consortium name="RefSeq"/>
        </authorList>
    </citation>
    <scope>NUCLEOTIDE SEQUENCE [LARGE SCALE GENOMIC DNA]</scope>
</reference>
<evidence type="ECO:0000256" key="1">
    <source>
        <dbReference type="SAM" id="MobiDB-lite"/>
    </source>
</evidence>
<dbReference type="InterPro" id="IPR035892">
    <property type="entry name" value="C2_domain_sf"/>
</dbReference>
<evidence type="ECO:0000259" key="2">
    <source>
        <dbReference type="Pfam" id="PF15084"/>
    </source>
</evidence>
<reference evidence="4" key="2">
    <citation type="submission" date="2025-08" db="UniProtKB">
        <authorList>
            <consortium name="RefSeq"/>
        </authorList>
    </citation>
    <scope>IDENTIFICATION</scope>
</reference>
<dbReference type="Pfam" id="PF15084">
    <property type="entry name" value="DUF4550"/>
    <property type="match status" value="2"/>
</dbReference>